<evidence type="ECO:0000256" key="1">
    <source>
        <dbReference type="SAM" id="Phobius"/>
    </source>
</evidence>
<sequence>MSKLNYVLIGVLLAVIVGLGAYIYQEKTKPKGLELRIDGNGLSIQNN</sequence>
<dbReference type="EMBL" id="LAJY01000088">
    <property type="protein sequence ID" value="KJV10497.1"/>
    <property type="molecule type" value="Genomic_DNA"/>
</dbReference>
<protein>
    <submittedName>
        <fullName evidence="2">Membrane protein</fullName>
    </submittedName>
</protein>
<evidence type="ECO:0000313" key="2">
    <source>
        <dbReference type="EMBL" id="KJV10497.1"/>
    </source>
</evidence>
<gene>
    <name evidence="2" type="ORF">VZ95_04480</name>
</gene>
<evidence type="ECO:0000313" key="3">
    <source>
        <dbReference type="Proteomes" id="UP000033774"/>
    </source>
</evidence>
<keyword evidence="1" id="KW-0472">Membrane</keyword>
<name>A0A0F3IV33_9PROT</name>
<keyword evidence="1" id="KW-0812">Transmembrane</keyword>
<dbReference type="RefSeq" id="WP_045774810.1">
    <property type="nucleotide sequence ID" value="NZ_LAJY01000088.1"/>
</dbReference>
<organism evidence="2 3">
    <name type="scientific">Elstera litoralis</name>
    <dbReference type="NCBI Taxonomy" id="552518"/>
    <lineage>
        <taxon>Bacteria</taxon>
        <taxon>Pseudomonadati</taxon>
        <taxon>Pseudomonadota</taxon>
        <taxon>Alphaproteobacteria</taxon>
        <taxon>Rhodospirillales</taxon>
        <taxon>Rhodospirillaceae</taxon>
        <taxon>Elstera</taxon>
    </lineage>
</organism>
<keyword evidence="1" id="KW-1133">Transmembrane helix</keyword>
<feature type="transmembrane region" description="Helical" evidence="1">
    <location>
        <begin position="6"/>
        <end position="24"/>
    </location>
</feature>
<accession>A0A0F3IV33</accession>
<reference evidence="2 3" key="1">
    <citation type="submission" date="2015-03" db="EMBL/GenBank/DDBJ databases">
        <title>Draft genome sequence of Elstera litoralis.</title>
        <authorList>
            <person name="Rahalkar M.C."/>
            <person name="Dhakephalkar P.K."/>
            <person name="Pore S.D."/>
            <person name="Arora P."/>
            <person name="Kapse N.G."/>
            <person name="Pandit P.S."/>
        </authorList>
    </citation>
    <scope>NUCLEOTIDE SEQUENCE [LARGE SCALE GENOMIC DNA]</scope>
    <source>
        <strain evidence="2 3">Dia-1</strain>
    </source>
</reference>
<comment type="caution">
    <text evidence="2">The sequence shown here is derived from an EMBL/GenBank/DDBJ whole genome shotgun (WGS) entry which is preliminary data.</text>
</comment>
<keyword evidence="3" id="KW-1185">Reference proteome</keyword>
<proteinExistence type="predicted"/>
<dbReference type="Proteomes" id="UP000033774">
    <property type="component" value="Unassembled WGS sequence"/>
</dbReference>
<dbReference type="AlphaFoldDB" id="A0A0F3IV33"/>